<sequence length="315" mass="35213">MKISDCILFILLFLLMTFPGSSSGQSKELPSDRESIDKGETLFLNNCNVCHAIPVERIGPALSTVTKKRSLTWLLGFIKNSQSMITAGDTHAVFIFRSYNNTVMPSFKKLSDDDIFDILAYIQDASKTGSPKDLHPEVLLSGKYGDAILHGKFLFDQQCAVCHAFDKEVIGPALGSTPKTLPLSWLIPFVHNSQEVIKKGDIYANFISEQYDHYKMPAFTYLSENDIRDIFLYLNAKATGPVHISGSNAALNPDLSPMSKLKVDPGPPRMSFEEGRHYRRYISLNLIQGLFLLGALIHIAFIIALAFIFFRLINK</sequence>
<evidence type="ECO:0000256" key="1">
    <source>
        <dbReference type="ARBA" id="ARBA00022617"/>
    </source>
</evidence>
<dbReference type="Gene3D" id="1.10.760.10">
    <property type="entry name" value="Cytochrome c-like domain"/>
    <property type="match status" value="2"/>
</dbReference>
<dbReference type="PROSITE" id="PS51007">
    <property type="entry name" value="CYTC"/>
    <property type="match status" value="2"/>
</dbReference>
<keyword evidence="8" id="KW-1185">Reference proteome</keyword>
<dbReference type="Pfam" id="PF00034">
    <property type="entry name" value="Cytochrom_C"/>
    <property type="match status" value="2"/>
</dbReference>
<dbReference type="InterPro" id="IPR036909">
    <property type="entry name" value="Cyt_c-like_dom_sf"/>
</dbReference>
<comment type="caution">
    <text evidence="7">The sequence shown here is derived from an EMBL/GenBank/DDBJ whole genome shotgun (WGS) entry which is preliminary data.</text>
</comment>
<keyword evidence="1 4" id="KW-0349">Heme</keyword>
<accession>A0A098LG16</accession>
<feature type="domain" description="Cytochrome c" evidence="6">
    <location>
        <begin position="34"/>
        <end position="126"/>
    </location>
</feature>
<dbReference type="GO" id="GO:0020037">
    <property type="term" value="F:heme binding"/>
    <property type="evidence" value="ECO:0007669"/>
    <property type="project" value="InterPro"/>
</dbReference>
<keyword evidence="5" id="KW-1133">Transmembrane helix</keyword>
<reference evidence="7 8" key="1">
    <citation type="submission" date="2014-09" db="EMBL/GenBank/DDBJ databases">
        <title>Sporocytophaga myxococcoides PG-01 genome sequencing.</title>
        <authorList>
            <person name="Liu L."/>
            <person name="Gao P.J."/>
            <person name="Chen G.J."/>
            <person name="Wang L.S."/>
        </authorList>
    </citation>
    <scope>NUCLEOTIDE SEQUENCE [LARGE SCALE GENOMIC DNA]</scope>
    <source>
        <strain evidence="7 8">PG-01</strain>
    </source>
</reference>
<dbReference type="GO" id="GO:0009055">
    <property type="term" value="F:electron transfer activity"/>
    <property type="evidence" value="ECO:0007669"/>
    <property type="project" value="InterPro"/>
</dbReference>
<dbReference type="AlphaFoldDB" id="A0A098LG16"/>
<dbReference type="RefSeq" id="WP_045463000.1">
    <property type="nucleotide sequence ID" value="NZ_BBLT01000004.1"/>
</dbReference>
<evidence type="ECO:0000313" key="8">
    <source>
        <dbReference type="Proteomes" id="UP000030185"/>
    </source>
</evidence>
<dbReference type="GO" id="GO:0046872">
    <property type="term" value="F:metal ion binding"/>
    <property type="evidence" value="ECO:0007669"/>
    <property type="project" value="UniProtKB-KW"/>
</dbReference>
<protein>
    <recommendedName>
        <fullName evidence="6">Cytochrome c domain-containing protein</fullName>
    </recommendedName>
</protein>
<keyword evidence="5" id="KW-0472">Membrane</keyword>
<proteinExistence type="predicted"/>
<dbReference type="eggNOG" id="COG2010">
    <property type="taxonomic scope" value="Bacteria"/>
</dbReference>
<evidence type="ECO:0000256" key="3">
    <source>
        <dbReference type="ARBA" id="ARBA00023004"/>
    </source>
</evidence>
<organism evidence="7 8">
    <name type="scientific">Sporocytophaga myxococcoides</name>
    <dbReference type="NCBI Taxonomy" id="153721"/>
    <lineage>
        <taxon>Bacteria</taxon>
        <taxon>Pseudomonadati</taxon>
        <taxon>Bacteroidota</taxon>
        <taxon>Cytophagia</taxon>
        <taxon>Cytophagales</taxon>
        <taxon>Cytophagaceae</taxon>
        <taxon>Sporocytophaga</taxon>
    </lineage>
</organism>
<dbReference type="EMBL" id="BBLT01000004">
    <property type="protein sequence ID" value="GAL85038.1"/>
    <property type="molecule type" value="Genomic_DNA"/>
</dbReference>
<evidence type="ECO:0000256" key="4">
    <source>
        <dbReference type="PROSITE-ProRule" id="PRU00433"/>
    </source>
</evidence>
<evidence type="ECO:0000259" key="6">
    <source>
        <dbReference type="PROSITE" id="PS51007"/>
    </source>
</evidence>
<dbReference type="PANTHER" id="PTHR35008">
    <property type="entry name" value="BLL4482 PROTEIN-RELATED"/>
    <property type="match status" value="1"/>
</dbReference>
<dbReference type="InterPro" id="IPR051459">
    <property type="entry name" value="Cytochrome_c-type_DH"/>
</dbReference>
<dbReference type="Proteomes" id="UP000030185">
    <property type="component" value="Unassembled WGS sequence"/>
</dbReference>
<keyword evidence="5" id="KW-0812">Transmembrane</keyword>
<keyword evidence="2 4" id="KW-0479">Metal-binding</keyword>
<dbReference type="PANTHER" id="PTHR35008:SF8">
    <property type="entry name" value="ALCOHOL DEHYDROGENASE CYTOCHROME C SUBUNIT"/>
    <property type="match status" value="1"/>
</dbReference>
<evidence type="ECO:0000256" key="5">
    <source>
        <dbReference type="SAM" id="Phobius"/>
    </source>
</evidence>
<dbReference type="SUPFAM" id="SSF46626">
    <property type="entry name" value="Cytochrome c"/>
    <property type="match status" value="2"/>
</dbReference>
<name>A0A098LG16_9BACT</name>
<evidence type="ECO:0000256" key="2">
    <source>
        <dbReference type="ARBA" id="ARBA00022723"/>
    </source>
</evidence>
<keyword evidence="3 4" id="KW-0408">Iron</keyword>
<dbReference type="STRING" id="153721.MYP_2266"/>
<feature type="domain" description="Cytochrome c" evidence="6">
    <location>
        <begin position="146"/>
        <end position="238"/>
    </location>
</feature>
<feature type="transmembrane region" description="Helical" evidence="5">
    <location>
        <begin position="286"/>
        <end position="310"/>
    </location>
</feature>
<dbReference type="OrthoDB" id="9770043at2"/>
<gene>
    <name evidence="7" type="ORF">MYP_2266</name>
</gene>
<evidence type="ECO:0000313" key="7">
    <source>
        <dbReference type="EMBL" id="GAL85038.1"/>
    </source>
</evidence>
<dbReference type="InterPro" id="IPR009056">
    <property type="entry name" value="Cyt_c-like_dom"/>
</dbReference>